<keyword evidence="2" id="KW-1185">Reference proteome</keyword>
<accession>A0A2T3FJK9</accession>
<gene>
    <name evidence="1" type="ORF">C7U55_13050</name>
</gene>
<dbReference type="EMBL" id="PYLP01000036">
    <property type="protein sequence ID" value="PST35467.1"/>
    <property type="molecule type" value="Genomic_DNA"/>
</dbReference>
<dbReference type="RefSeq" id="WP_106988925.1">
    <property type="nucleotide sequence ID" value="NZ_PYLP01000036.1"/>
</dbReference>
<dbReference type="Proteomes" id="UP000241201">
    <property type="component" value="Unassembled WGS sequence"/>
</dbReference>
<protein>
    <submittedName>
        <fullName evidence="1">Uncharacterized protein</fullName>
    </submittedName>
</protein>
<proteinExistence type="predicted"/>
<comment type="caution">
    <text evidence="1">The sequence shown here is derived from an EMBL/GenBank/DDBJ whole genome shotgun (WGS) entry which is preliminary data.</text>
</comment>
<evidence type="ECO:0000313" key="1">
    <source>
        <dbReference type="EMBL" id="PST35467.1"/>
    </source>
</evidence>
<reference evidence="2" key="1">
    <citation type="submission" date="2018-03" db="EMBL/GenBank/DDBJ databases">
        <title>Lachnoclostridium SNUG30370 gen.nov., sp.nov., isolated from human faeces.</title>
        <authorList>
            <person name="Seo B."/>
            <person name="Jeon K."/>
            <person name="Ko G."/>
        </authorList>
    </citation>
    <scope>NUCLEOTIDE SEQUENCE [LARGE SCALE GENOMIC DNA]</scope>
    <source>
        <strain evidence="2">SNUG30370</strain>
    </source>
</reference>
<sequence length="96" mass="11209">MDGVIENTSTDMIIMIDKLCKRILGHPEVLGRIMKGFIKEVENLSLEEIMKLIKGKKNIEHVRNSMNELPCSMQRAMDILKLTAYERKEIEKYFHS</sequence>
<organism evidence="1 2">
    <name type="scientific">Faecalibacillus faecis</name>
    <dbReference type="NCBI Taxonomy" id="1982628"/>
    <lineage>
        <taxon>Bacteria</taxon>
        <taxon>Bacillati</taxon>
        <taxon>Bacillota</taxon>
        <taxon>Erysipelotrichia</taxon>
        <taxon>Erysipelotrichales</taxon>
        <taxon>Coprobacillaceae</taxon>
        <taxon>Faecalibacillus</taxon>
    </lineage>
</organism>
<dbReference type="GeneID" id="77472003"/>
<name>A0A2T3FJK9_9FIRM</name>
<evidence type="ECO:0000313" key="2">
    <source>
        <dbReference type="Proteomes" id="UP000241201"/>
    </source>
</evidence>
<dbReference type="AlphaFoldDB" id="A0A2T3FJK9"/>